<keyword evidence="4" id="KW-1185">Reference proteome</keyword>
<keyword evidence="2" id="KW-0812">Transmembrane</keyword>
<dbReference type="AlphaFoldDB" id="A0A4R9J479"/>
<sequence>MPNSGVFEADNSKRYFMNRDILKILLSGLLILLLGSLAFYLYVERERIAAWYKDKNLQVEEKSQPERTILTPEEVPDGKDLSSPNQNFDSDFSKPKDSVTEPSSQPLPKDYEVPGLGKEKKEKDSNTSSKISEKPETKVTETFDLPKKEEMDLPRTKQRDESLVEYDDGPKLKKEKRHSKKYKKRRATHSSVNAKISSLEKRVGRLEKKLGMKNGTPKKKTKVSLRKRVEILEQEVSGLKKKSKAD</sequence>
<dbReference type="EMBL" id="RQFY01000006">
    <property type="protein sequence ID" value="TGL32386.1"/>
    <property type="molecule type" value="Genomic_DNA"/>
</dbReference>
<evidence type="ECO:0000313" key="3">
    <source>
        <dbReference type="EMBL" id="TGL32386.1"/>
    </source>
</evidence>
<feature type="region of interest" description="Disordered" evidence="1">
    <location>
        <begin position="61"/>
        <end position="226"/>
    </location>
</feature>
<evidence type="ECO:0000256" key="1">
    <source>
        <dbReference type="SAM" id="MobiDB-lite"/>
    </source>
</evidence>
<gene>
    <name evidence="3" type="ORF">EHQ52_13885</name>
</gene>
<keyword evidence="2" id="KW-0472">Membrane</keyword>
<reference evidence="3" key="1">
    <citation type="journal article" date="2019" name="PLoS Negl. Trop. Dis.">
        <title>Revisiting the worldwide diversity of Leptospira species in the environment.</title>
        <authorList>
            <person name="Vincent A.T."/>
            <person name="Schiettekatte O."/>
            <person name="Bourhy P."/>
            <person name="Veyrier F.J."/>
            <person name="Picardeau M."/>
        </authorList>
    </citation>
    <scope>NUCLEOTIDE SEQUENCE [LARGE SCALE GENOMIC DNA]</scope>
    <source>
        <strain evidence="3">201800265</strain>
    </source>
</reference>
<feature type="compositionally biased region" description="Basic residues" evidence="1">
    <location>
        <begin position="173"/>
        <end position="188"/>
    </location>
</feature>
<dbReference type="OrthoDB" id="326691at2"/>
<evidence type="ECO:0000313" key="4">
    <source>
        <dbReference type="Proteomes" id="UP000297871"/>
    </source>
</evidence>
<evidence type="ECO:0000256" key="2">
    <source>
        <dbReference type="SAM" id="Phobius"/>
    </source>
</evidence>
<feature type="compositionally biased region" description="Basic and acidic residues" evidence="1">
    <location>
        <begin position="198"/>
        <end position="210"/>
    </location>
</feature>
<protein>
    <submittedName>
        <fullName evidence="3">Uncharacterized protein</fullName>
    </submittedName>
</protein>
<feature type="compositionally biased region" description="Basic and acidic residues" evidence="1">
    <location>
        <begin position="109"/>
        <end position="172"/>
    </location>
</feature>
<proteinExistence type="predicted"/>
<feature type="transmembrane region" description="Helical" evidence="2">
    <location>
        <begin position="21"/>
        <end position="43"/>
    </location>
</feature>
<dbReference type="Proteomes" id="UP000297871">
    <property type="component" value="Unassembled WGS sequence"/>
</dbReference>
<keyword evidence="2" id="KW-1133">Transmembrane helix</keyword>
<feature type="compositionally biased region" description="Basic residues" evidence="1">
    <location>
        <begin position="216"/>
        <end position="226"/>
    </location>
</feature>
<comment type="caution">
    <text evidence="3">The sequence shown here is derived from an EMBL/GenBank/DDBJ whole genome shotgun (WGS) entry which is preliminary data.</text>
</comment>
<organism evidence="3 4">
    <name type="scientific">Leptospira koniambonensis</name>
    <dbReference type="NCBI Taxonomy" id="2484950"/>
    <lineage>
        <taxon>Bacteria</taxon>
        <taxon>Pseudomonadati</taxon>
        <taxon>Spirochaetota</taxon>
        <taxon>Spirochaetia</taxon>
        <taxon>Leptospirales</taxon>
        <taxon>Leptospiraceae</taxon>
        <taxon>Leptospira</taxon>
    </lineage>
</organism>
<accession>A0A4R9J479</accession>
<name>A0A4R9J479_9LEPT</name>